<dbReference type="AlphaFoldDB" id="A0A4R0NHX9"/>
<evidence type="ECO:0000259" key="2">
    <source>
        <dbReference type="Pfam" id="PF17116"/>
    </source>
</evidence>
<dbReference type="OrthoDB" id="1522602at2"/>
<name>A0A4R0NHX9_9SPHI</name>
<feature type="signal peptide" evidence="1">
    <location>
        <begin position="1"/>
        <end position="18"/>
    </location>
</feature>
<protein>
    <submittedName>
        <fullName evidence="3">DUF5103 domain-containing protein</fullName>
    </submittedName>
</protein>
<evidence type="ECO:0000256" key="1">
    <source>
        <dbReference type="SAM" id="SignalP"/>
    </source>
</evidence>
<accession>A0A4R0NHX9</accession>
<dbReference type="InterPro" id="IPR013783">
    <property type="entry name" value="Ig-like_fold"/>
</dbReference>
<comment type="caution">
    <text evidence="3">The sequence shown here is derived from an EMBL/GenBank/DDBJ whole genome shotgun (WGS) entry which is preliminary data.</text>
</comment>
<organism evidence="3 4">
    <name type="scientific">Pedobacter psychroterrae</name>
    <dbReference type="NCBI Taxonomy" id="2530453"/>
    <lineage>
        <taxon>Bacteria</taxon>
        <taxon>Pseudomonadati</taxon>
        <taxon>Bacteroidota</taxon>
        <taxon>Sphingobacteriia</taxon>
        <taxon>Sphingobacteriales</taxon>
        <taxon>Sphingobacteriaceae</taxon>
        <taxon>Pedobacter</taxon>
    </lineage>
</organism>
<dbReference type="Proteomes" id="UP000293347">
    <property type="component" value="Unassembled WGS sequence"/>
</dbReference>
<feature type="domain" description="Type 9 secretion system plug protein N-terminal" evidence="2">
    <location>
        <begin position="34"/>
        <end position="159"/>
    </location>
</feature>
<dbReference type="Pfam" id="PF17116">
    <property type="entry name" value="T9SS_plug_1st"/>
    <property type="match status" value="1"/>
</dbReference>
<keyword evidence="4" id="KW-1185">Reference proteome</keyword>
<dbReference type="InterPro" id="IPR031345">
    <property type="entry name" value="T9SS_Plug_N"/>
</dbReference>
<feature type="chain" id="PRO_5020943836" evidence="1">
    <location>
        <begin position="19"/>
        <end position="420"/>
    </location>
</feature>
<dbReference type="Gene3D" id="2.60.40.10">
    <property type="entry name" value="Immunoglobulins"/>
    <property type="match status" value="1"/>
</dbReference>
<sequence length="420" mass="48614">MIKTALVFLILSMQIAVAQTRQLAYENKVYQQQIKTVQCYNALKEQSLPVIALKSNEQLFFSFDDLDGGSKNYWYTVEHCTSDWKSSRLSSLDYLESLTEDRITEYKYSLGTIQKYTHYELSLPNSQIKPKISGNYLLKVYEDGDQKKLVITQRFYVVENLTNIAIEIVPSQQVALRFSNQKVNFTIAHQVPIQNPYLDLKAVVMQNNNPQTAVINTKPSFIRPGTLVYNELNSNDFPAGNEYRKFDIRSLRFKGENVQDIIKDTALNVILFQDMNTNKAKYSNLIDENGNFFIRNQEGREDRIDSDYAGITFTLNATPPASNGDVYVIGRFNNFALNETSRLTFDASRKRFYGNIFLKQGLYDYKYLWLDKTTGKTDQTLFEGSYFETENTYQVLAYYKKPGSRWEELIGYSSVSNMKR</sequence>
<evidence type="ECO:0000313" key="4">
    <source>
        <dbReference type="Proteomes" id="UP000293347"/>
    </source>
</evidence>
<proteinExistence type="predicted"/>
<gene>
    <name evidence="3" type="ORF">EZ437_17600</name>
</gene>
<dbReference type="EMBL" id="SJSL01000006">
    <property type="protein sequence ID" value="TCC98952.1"/>
    <property type="molecule type" value="Genomic_DNA"/>
</dbReference>
<keyword evidence="1" id="KW-0732">Signal</keyword>
<evidence type="ECO:0000313" key="3">
    <source>
        <dbReference type="EMBL" id="TCC98952.1"/>
    </source>
</evidence>
<reference evidence="3 4" key="1">
    <citation type="submission" date="2019-02" db="EMBL/GenBank/DDBJ databases">
        <title>Pedobacter sp. RP-1-14 sp. nov., isolated from Arctic soil.</title>
        <authorList>
            <person name="Dahal R.H."/>
        </authorList>
    </citation>
    <scope>NUCLEOTIDE SEQUENCE [LARGE SCALE GENOMIC DNA]</scope>
    <source>
        <strain evidence="3 4">RP-1-14</strain>
    </source>
</reference>